<dbReference type="EnsemblMetazoa" id="XM_001946272.5">
    <property type="protein sequence ID" value="XP_001946307.2"/>
    <property type="gene ID" value="LOC100161947"/>
</dbReference>
<organism evidence="9 10">
    <name type="scientific">Acyrthosiphon pisum</name>
    <name type="common">Pea aphid</name>
    <dbReference type="NCBI Taxonomy" id="7029"/>
    <lineage>
        <taxon>Eukaryota</taxon>
        <taxon>Metazoa</taxon>
        <taxon>Ecdysozoa</taxon>
        <taxon>Arthropoda</taxon>
        <taxon>Hexapoda</taxon>
        <taxon>Insecta</taxon>
        <taxon>Pterygota</taxon>
        <taxon>Neoptera</taxon>
        <taxon>Paraneoptera</taxon>
        <taxon>Hemiptera</taxon>
        <taxon>Sternorrhyncha</taxon>
        <taxon>Aphidomorpha</taxon>
        <taxon>Aphidoidea</taxon>
        <taxon>Aphididae</taxon>
        <taxon>Macrosiphini</taxon>
        <taxon>Acyrthosiphon</taxon>
    </lineage>
</organism>
<proteinExistence type="predicted"/>
<dbReference type="EnsemblMetazoa" id="XM_008185887.3">
    <property type="protein sequence ID" value="XP_008184109.1"/>
    <property type="gene ID" value="LOC100161947"/>
</dbReference>
<evidence type="ECO:0000256" key="6">
    <source>
        <dbReference type="PROSITE-ProRule" id="PRU00175"/>
    </source>
</evidence>
<evidence type="ECO:0000256" key="5">
    <source>
        <dbReference type="ARBA" id="ARBA00023242"/>
    </source>
</evidence>
<dbReference type="PROSITE" id="PS00518">
    <property type="entry name" value="ZF_RING_1"/>
    <property type="match status" value="1"/>
</dbReference>
<comment type="subcellular location">
    <subcellularLocation>
        <location evidence="1">Nucleus</location>
    </subcellularLocation>
</comment>
<evidence type="ECO:0000256" key="7">
    <source>
        <dbReference type="SAM" id="MobiDB-lite"/>
    </source>
</evidence>
<keyword evidence="4" id="KW-0862">Zinc</keyword>
<evidence type="ECO:0000256" key="1">
    <source>
        <dbReference type="ARBA" id="ARBA00004123"/>
    </source>
</evidence>
<dbReference type="Pfam" id="PF13923">
    <property type="entry name" value="zf-C3HC4_2"/>
    <property type="match status" value="1"/>
</dbReference>
<dbReference type="OrthoDB" id="1305878at2759"/>
<dbReference type="GO" id="GO:0000122">
    <property type="term" value="P:negative regulation of transcription by RNA polymerase II"/>
    <property type="evidence" value="ECO:0007669"/>
    <property type="project" value="TreeGrafter"/>
</dbReference>
<keyword evidence="2" id="KW-0479">Metal-binding</keyword>
<protein>
    <recommendedName>
        <fullName evidence="8">RING-type domain-containing protein</fullName>
    </recommendedName>
</protein>
<evidence type="ECO:0000259" key="8">
    <source>
        <dbReference type="PROSITE" id="PS50089"/>
    </source>
</evidence>
<reference evidence="9" key="2">
    <citation type="submission" date="2022-06" db="UniProtKB">
        <authorList>
            <consortium name="EnsemblMetazoa"/>
        </authorList>
    </citation>
    <scope>IDENTIFICATION</scope>
</reference>
<dbReference type="PROSITE" id="PS50089">
    <property type="entry name" value="ZF_RING_2"/>
    <property type="match status" value="1"/>
</dbReference>
<accession>A0A8R1W036</accession>
<dbReference type="InterPro" id="IPR001841">
    <property type="entry name" value="Znf_RING"/>
</dbReference>
<feature type="domain" description="RING-type" evidence="8">
    <location>
        <begin position="17"/>
        <end position="56"/>
    </location>
</feature>
<evidence type="ECO:0000256" key="3">
    <source>
        <dbReference type="ARBA" id="ARBA00022771"/>
    </source>
</evidence>
<feature type="region of interest" description="Disordered" evidence="7">
    <location>
        <begin position="557"/>
        <end position="608"/>
    </location>
</feature>
<reference evidence="10" key="1">
    <citation type="submission" date="2010-06" db="EMBL/GenBank/DDBJ databases">
        <authorList>
            <person name="Jiang H."/>
            <person name="Abraham K."/>
            <person name="Ali S."/>
            <person name="Alsbrooks S.L."/>
            <person name="Anim B.N."/>
            <person name="Anosike U.S."/>
            <person name="Attaway T."/>
            <person name="Bandaranaike D.P."/>
            <person name="Battles P.K."/>
            <person name="Bell S.N."/>
            <person name="Bell A.V."/>
            <person name="Beltran B."/>
            <person name="Bickham C."/>
            <person name="Bustamante Y."/>
            <person name="Caleb T."/>
            <person name="Canada A."/>
            <person name="Cardenas V."/>
            <person name="Carter K."/>
            <person name="Chacko J."/>
            <person name="Chandrabose M.N."/>
            <person name="Chavez D."/>
            <person name="Chavez A."/>
            <person name="Chen L."/>
            <person name="Chu H.-S."/>
            <person name="Claassen K.J."/>
            <person name="Cockrell R."/>
            <person name="Collins M."/>
            <person name="Cooper J.A."/>
            <person name="Cree A."/>
            <person name="Curry S.M."/>
            <person name="Da Y."/>
            <person name="Dao M.D."/>
            <person name="Das B."/>
            <person name="Davila M.-L."/>
            <person name="Davy-Carroll L."/>
            <person name="Denson S."/>
            <person name="Dinh H."/>
            <person name="Ebong V.E."/>
            <person name="Edwards J.R."/>
            <person name="Egan A."/>
            <person name="El-Daye J."/>
            <person name="Escobedo L."/>
            <person name="Fernandez S."/>
            <person name="Fernando P.R."/>
            <person name="Flagg N."/>
            <person name="Forbes L.D."/>
            <person name="Fowler R.G."/>
            <person name="Fu Q."/>
            <person name="Gabisi R.A."/>
            <person name="Ganer J."/>
            <person name="Garbino Pronczuk A."/>
            <person name="Garcia R.M."/>
            <person name="Garner T."/>
            <person name="Garrett T.E."/>
            <person name="Gonzalez D.A."/>
            <person name="Hamid H."/>
            <person name="Hawkins E.S."/>
            <person name="Hirani K."/>
            <person name="Hogues M.E."/>
            <person name="Hollins B."/>
            <person name="Hsiao C.-H."/>
            <person name="Jabil R."/>
            <person name="James M.L."/>
            <person name="Jhangiani S.N."/>
            <person name="Johnson B."/>
            <person name="Johnson Q."/>
            <person name="Joshi V."/>
            <person name="Kalu J.B."/>
            <person name="Kam C."/>
            <person name="Kashfia A."/>
            <person name="Keebler J."/>
            <person name="Kisamo H."/>
            <person name="Kovar C.L."/>
            <person name="Lago L.A."/>
            <person name="Lai C.-Y."/>
            <person name="Laidlaw J."/>
            <person name="Lara F."/>
            <person name="Le T.-K."/>
            <person name="Lee S.L."/>
            <person name="Legall F.H."/>
            <person name="Lemon S.J."/>
            <person name="Lewis L.R."/>
            <person name="Li B."/>
            <person name="Liu Y."/>
            <person name="Liu Y.-S."/>
            <person name="Lopez J."/>
            <person name="Lozado R.J."/>
            <person name="Lu J."/>
            <person name="Madu R.C."/>
            <person name="Maheshwari M."/>
            <person name="Maheshwari R."/>
            <person name="Malloy K."/>
            <person name="Martinez E."/>
            <person name="Mathew T."/>
            <person name="Mercado I.C."/>
            <person name="Mercado C."/>
            <person name="Meyer B."/>
            <person name="Montgomery K."/>
            <person name="Morgan M.B."/>
            <person name="Munidasa M."/>
            <person name="Nazareth L.V."/>
            <person name="Nelson J."/>
            <person name="Ng B.M."/>
            <person name="Nguyen N.B."/>
            <person name="Nguyen P.Q."/>
            <person name="Nguyen T."/>
            <person name="Obregon M."/>
            <person name="Okwuonu G.O."/>
            <person name="Onwere C.G."/>
            <person name="Orozco G."/>
            <person name="Parra A."/>
            <person name="Patel S."/>
            <person name="Patil S."/>
            <person name="Perez A."/>
            <person name="Perez Y."/>
            <person name="Pham C."/>
            <person name="Primus E.L."/>
            <person name="Pu L.-L."/>
            <person name="Puazo M."/>
            <person name="Qin X."/>
            <person name="Quiroz J.B."/>
            <person name="Reese J."/>
            <person name="Richards S."/>
            <person name="Rives C.M."/>
            <person name="Robberts R."/>
            <person name="Ruiz S.J."/>
            <person name="Ruiz M.J."/>
            <person name="Santibanez J."/>
            <person name="Schneider B.W."/>
            <person name="Sisson I."/>
            <person name="Smith M."/>
            <person name="Sodergren E."/>
            <person name="Song X.-Z."/>
            <person name="Song B.B."/>
            <person name="Summersgill H."/>
            <person name="Thelus R."/>
            <person name="Thornton R.D."/>
            <person name="Trejos Z.Y."/>
            <person name="Usmani K."/>
            <person name="Vattathil S."/>
            <person name="Villasana D."/>
            <person name="Walker D.L."/>
            <person name="Wang S."/>
            <person name="Wang K."/>
            <person name="White C.S."/>
            <person name="Williams A.C."/>
            <person name="Williamson J."/>
            <person name="Wilson K."/>
            <person name="Woghiren I.O."/>
            <person name="Woodworth J.R."/>
            <person name="Worley K.C."/>
            <person name="Wright R.A."/>
            <person name="Wu W."/>
            <person name="Young L."/>
            <person name="Zhang L."/>
            <person name="Zhang J."/>
            <person name="Zhu Y."/>
            <person name="Muzny D.M."/>
            <person name="Weinstock G."/>
            <person name="Gibbs R.A."/>
        </authorList>
    </citation>
    <scope>NUCLEOTIDE SEQUENCE [LARGE SCALE GENOMIC DNA]</scope>
    <source>
        <strain evidence="10">LSR1</strain>
    </source>
</reference>
<dbReference type="GO" id="GO:0008270">
    <property type="term" value="F:zinc ion binding"/>
    <property type="evidence" value="ECO:0007669"/>
    <property type="project" value="UniProtKB-KW"/>
</dbReference>
<dbReference type="GeneID" id="100161947"/>
<keyword evidence="10" id="KW-1185">Reference proteome</keyword>
<dbReference type="Gene3D" id="3.10.20.90">
    <property type="entry name" value="Phosphatidylinositol 3-kinase Catalytic Subunit, Chain A, domain 1"/>
    <property type="match status" value="1"/>
</dbReference>
<keyword evidence="3 6" id="KW-0863">Zinc-finger</keyword>
<dbReference type="FunFam" id="3.30.40.10:FF:000033">
    <property type="entry name" value="Polycomb group RING finger protein 3"/>
    <property type="match status" value="1"/>
</dbReference>
<evidence type="ECO:0000256" key="2">
    <source>
        <dbReference type="ARBA" id="ARBA00022723"/>
    </source>
</evidence>
<dbReference type="PANTHER" id="PTHR10825:SF29">
    <property type="entry name" value="POLYCOMB GROUP RING FINGER PROTEIN 1"/>
    <property type="match status" value="1"/>
</dbReference>
<dbReference type="AlphaFoldDB" id="A0A8R1W036"/>
<evidence type="ECO:0000256" key="4">
    <source>
        <dbReference type="ARBA" id="ARBA00022833"/>
    </source>
</evidence>
<dbReference type="SUPFAM" id="SSF57850">
    <property type="entry name" value="RING/U-box"/>
    <property type="match status" value="1"/>
</dbReference>
<dbReference type="KEGG" id="api:100161947"/>
<evidence type="ECO:0000313" key="9">
    <source>
        <dbReference type="EnsemblMetazoa" id="XP_001946307.2"/>
    </source>
</evidence>
<feature type="region of interest" description="Disordered" evidence="7">
    <location>
        <begin position="317"/>
        <end position="341"/>
    </location>
</feature>
<keyword evidence="5" id="KW-0539">Nucleus</keyword>
<dbReference type="InterPro" id="IPR032443">
    <property type="entry name" value="RAWUL"/>
</dbReference>
<dbReference type="PANTHER" id="PTHR10825">
    <property type="entry name" value="RING FINGER DOMAIN-CONTAINING, POLYCOMB GROUP COMPONENT"/>
    <property type="match status" value="1"/>
</dbReference>
<dbReference type="GO" id="GO:0035102">
    <property type="term" value="C:PRC1 complex"/>
    <property type="evidence" value="ECO:0007669"/>
    <property type="project" value="TreeGrafter"/>
</dbReference>
<dbReference type="GO" id="GO:1990841">
    <property type="term" value="F:promoter-specific chromatin binding"/>
    <property type="evidence" value="ECO:0007669"/>
    <property type="project" value="TreeGrafter"/>
</dbReference>
<dbReference type="InterPro" id="IPR013083">
    <property type="entry name" value="Znf_RING/FYVE/PHD"/>
</dbReference>
<dbReference type="Proteomes" id="UP000007819">
    <property type="component" value="Chromosome A2"/>
</dbReference>
<evidence type="ECO:0000313" key="10">
    <source>
        <dbReference type="Proteomes" id="UP000007819"/>
    </source>
</evidence>
<dbReference type="Pfam" id="PF16207">
    <property type="entry name" value="RAWUL"/>
    <property type="match status" value="1"/>
</dbReference>
<dbReference type="SMART" id="SM00184">
    <property type="entry name" value="RING"/>
    <property type="match status" value="1"/>
</dbReference>
<dbReference type="RefSeq" id="XP_008184109.1">
    <property type="nucleotide sequence ID" value="XM_008185887.2"/>
</dbReference>
<sequence length="608" mass="69713">MQSCKPKVTDLNPHLLCVLCGGYFVDATTVIECLHSFCRSCIVKYLERNKYCPICDVLVHKSKPLSNIRPDHTLQNIVYKLVPHLFQKEMVMRRDFYNRNKVYLPRDPISRGVVPDDYHIFAASDAISICLYYECEKIDKNNIQEKHKRYLWCPASLTVINLKKLVYIKYELIPTDHHVEFFYQNYLLDDHLTLMDVVYMFDWKRKDPLTLTYRILKIVIEPLLNDDAAKEESIVESKKDDEKSEEKQNDLLQNVVNTEIRIEELPKIDENLLQVAEKIPDSKEVQLEISENGIMKVTNIHQSRETIQANVTIEPTDIAKNENPSKPGDINEDKDDDKKKTLKVYPGSKIKKTKPKLDTIVEKIKKQGTKYKTLTSPTKHWNPSISKTSVLAKKKEINGVDKKCQKFFKSRDDKKDEDKAEDSLKRLAEVPLMKINPQTLCPILPSSPAKKPKKPVPKKNTLAHSLALLPVRPTNHNPFTNPLNPFMYGTFPNNSNGDPGDTNDFLKAMSELCPPSSAYHNSLPPSVSVLFNPLYTHHRQCQAKKTSVAVAQSPDILKLPANKNGEKSEQIEDKSNDKGNDKDECTNNNKGEEKMEVEKEKEKEKGKT</sequence>
<dbReference type="Gene3D" id="3.30.40.10">
    <property type="entry name" value="Zinc/RING finger domain, C3HC4 (zinc finger)"/>
    <property type="match status" value="1"/>
</dbReference>
<dbReference type="RefSeq" id="XP_001946307.2">
    <property type="nucleotide sequence ID" value="XM_001946272.4"/>
</dbReference>
<dbReference type="InterPro" id="IPR017907">
    <property type="entry name" value="Znf_RING_CS"/>
</dbReference>
<feature type="compositionally biased region" description="Basic and acidic residues" evidence="7">
    <location>
        <begin position="564"/>
        <end position="608"/>
    </location>
</feature>
<name>A0A8R1W036_ACYPI</name>